<dbReference type="GO" id="GO:0005524">
    <property type="term" value="F:ATP binding"/>
    <property type="evidence" value="ECO:0007669"/>
    <property type="project" value="InterPro"/>
</dbReference>
<dbReference type="InterPro" id="IPR008271">
    <property type="entry name" value="Ser/Thr_kinase_AS"/>
</dbReference>
<evidence type="ECO:0000313" key="3">
    <source>
        <dbReference type="Proteomes" id="UP000298030"/>
    </source>
</evidence>
<name>A0A4Y7TF32_COPMI</name>
<dbReference type="Gene3D" id="1.10.510.10">
    <property type="entry name" value="Transferase(Phosphotransferase) domain 1"/>
    <property type="match status" value="1"/>
</dbReference>
<dbReference type="SMART" id="SM00220">
    <property type="entry name" value="S_TKc"/>
    <property type="match status" value="1"/>
</dbReference>
<dbReference type="AlphaFoldDB" id="A0A4Y7TF32"/>
<dbReference type="InterPro" id="IPR000719">
    <property type="entry name" value="Prot_kinase_dom"/>
</dbReference>
<gene>
    <name evidence="2" type="ORF">FA13DRAFT_1686894</name>
</gene>
<feature type="domain" description="Protein kinase" evidence="1">
    <location>
        <begin position="1"/>
        <end position="355"/>
    </location>
</feature>
<accession>A0A4Y7TF32</accession>
<organism evidence="2 3">
    <name type="scientific">Coprinellus micaceus</name>
    <name type="common">Glistening ink-cap mushroom</name>
    <name type="synonym">Coprinus micaceus</name>
    <dbReference type="NCBI Taxonomy" id="71717"/>
    <lineage>
        <taxon>Eukaryota</taxon>
        <taxon>Fungi</taxon>
        <taxon>Dikarya</taxon>
        <taxon>Basidiomycota</taxon>
        <taxon>Agaricomycotina</taxon>
        <taxon>Agaricomycetes</taxon>
        <taxon>Agaricomycetidae</taxon>
        <taxon>Agaricales</taxon>
        <taxon>Agaricineae</taxon>
        <taxon>Psathyrellaceae</taxon>
        <taxon>Coprinellus</taxon>
    </lineage>
</organism>
<dbReference type="InterPro" id="IPR051681">
    <property type="entry name" value="Ser/Thr_Kinases-Pseudokinases"/>
</dbReference>
<dbReference type="PANTHER" id="PTHR44329">
    <property type="entry name" value="SERINE/THREONINE-PROTEIN KINASE TNNI3K-RELATED"/>
    <property type="match status" value="1"/>
</dbReference>
<sequence>MLKFISTPSSGYITSLLGTAHASLFVFKILTLAVRSLEHQWDNLLTALLRLSKCSSCLPTCLYVTDVRRVQPILHLRTPTTDVFHGIYRGQKVFMKRYRCCSGSLSLEAANQLLIREAVIWANHQHVGVLPFIGVFRREDNHPCESGLHLVSPFFEHGTIVQYLRTNSQANRGLLVRDILSAMAYLHSKKIVHGDIKGANILVNNSGRACVADLGFSRLTEAAVLTWSSIQSTPSLGTYAWQAPERLEAYSVGKAISPTSATDVYSVGCFCYEVFTNRTPFWNVEPDLAETFRPYRIFKEVVKYDRRPLKPEPGSEAYLMRGLSEEIWEIMEACWQRNPSLRPSASQLTELPAFFGIVYDRPSGPV</sequence>
<proteinExistence type="predicted"/>
<keyword evidence="3" id="KW-1185">Reference proteome</keyword>
<dbReference type="EMBL" id="QPFP01000014">
    <property type="protein sequence ID" value="TEB32783.1"/>
    <property type="molecule type" value="Genomic_DNA"/>
</dbReference>
<protein>
    <submittedName>
        <fullName evidence="2">Kinase-like protein</fullName>
    </submittedName>
</protein>
<dbReference type="GO" id="GO:0004674">
    <property type="term" value="F:protein serine/threonine kinase activity"/>
    <property type="evidence" value="ECO:0007669"/>
    <property type="project" value="TreeGrafter"/>
</dbReference>
<evidence type="ECO:0000313" key="2">
    <source>
        <dbReference type="EMBL" id="TEB32783.1"/>
    </source>
</evidence>
<evidence type="ECO:0000259" key="1">
    <source>
        <dbReference type="PROSITE" id="PS50011"/>
    </source>
</evidence>
<keyword evidence="2" id="KW-0418">Kinase</keyword>
<reference evidence="2 3" key="1">
    <citation type="journal article" date="2019" name="Nat. Ecol. Evol.">
        <title>Megaphylogeny resolves global patterns of mushroom evolution.</title>
        <authorList>
            <person name="Varga T."/>
            <person name="Krizsan K."/>
            <person name="Foldi C."/>
            <person name="Dima B."/>
            <person name="Sanchez-Garcia M."/>
            <person name="Sanchez-Ramirez S."/>
            <person name="Szollosi G.J."/>
            <person name="Szarkandi J.G."/>
            <person name="Papp V."/>
            <person name="Albert L."/>
            <person name="Andreopoulos W."/>
            <person name="Angelini C."/>
            <person name="Antonin V."/>
            <person name="Barry K.W."/>
            <person name="Bougher N.L."/>
            <person name="Buchanan P."/>
            <person name="Buyck B."/>
            <person name="Bense V."/>
            <person name="Catcheside P."/>
            <person name="Chovatia M."/>
            <person name="Cooper J."/>
            <person name="Damon W."/>
            <person name="Desjardin D."/>
            <person name="Finy P."/>
            <person name="Geml J."/>
            <person name="Haridas S."/>
            <person name="Hughes K."/>
            <person name="Justo A."/>
            <person name="Karasinski D."/>
            <person name="Kautmanova I."/>
            <person name="Kiss B."/>
            <person name="Kocsube S."/>
            <person name="Kotiranta H."/>
            <person name="LaButti K.M."/>
            <person name="Lechner B.E."/>
            <person name="Liimatainen K."/>
            <person name="Lipzen A."/>
            <person name="Lukacs Z."/>
            <person name="Mihaltcheva S."/>
            <person name="Morgado L.N."/>
            <person name="Niskanen T."/>
            <person name="Noordeloos M.E."/>
            <person name="Ohm R.A."/>
            <person name="Ortiz-Santana B."/>
            <person name="Ovrebo C."/>
            <person name="Racz N."/>
            <person name="Riley R."/>
            <person name="Savchenko A."/>
            <person name="Shiryaev A."/>
            <person name="Soop K."/>
            <person name="Spirin V."/>
            <person name="Szebenyi C."/>
            <person name="Tomsovsky M."/>
            <person name="Tulloss R.E."/>
            <person name="Uehling J."/>
            <person name="Grigoriev I.V."/>
            <person name="Vagvolgyi C."/>
            <person name="Papp T."/>
            <person name="Martin F.M."/>
            <person name="Miettinen O."/>
            <person name="Hibbett D.S."/>
            <person name="Nagy L.G."/>
        </authorList>
    </citation>
    <scope>NUCLEOTIDE SEQUENCE [LARGE SCALE GENOMIC DNA]</scope>
    <source>
        <strain evidence="2 3">FP101781</strain>
    </source>
</reference>
<dbReference type="PROSITE" id="PS50011">
    <property type="entry name" value="PROTEIN_KINASE_DOM"/>
    <property type="match status" value="1"/>
</dbReference>
<dbReference type="InterPro" id="IPR011009">
    <property type="entry name" value="Kinase-like_dom_sf"/>
</dbReference>
<dbReference type="Pfam" id="PF00069">
    <property type="entry name" value="Pkinase"/>
    <property type="match status" value="1"/>
</dbReference>
<dbReference type="SUPFAM" id="SSF56112">
    <property type="entry name" value="Protein kinase-like (PK-like)"/>
    <property type="match status" value="1"/>
</dbReference>
<dbReference type="Proteomes" id="UP000298030">
    <property type="component" value="Unassembled WGS sequence"/>
</dbReference>
<keyword evidence="2" id="KW-0808">Transferase</keyword>
<dbReference type="PROSITE" id="PS00108">
    <property type="entry name" value="PROTEIN_KINASE_ST"/>
    <property type="match status" value="1"/>
</dbReference>
<dbReference type="STRING" id="71717.A0A4Y7TF32"/>
<dbReference type="OrthoDB" id="10261027at2759"/>
<comment type="caution">
    <text evidence="2">The sequence shown here is derived from an EMBL/GenBank/DDBJ whole genome shotgun (WGS) entry which is preliminary data.</text>
</comment>